<feature type="region of interest" description="Disordered" evidence="2">
    <location>
        <begin position="189"/>
        <end position="213"/>
    </location>
</feature>
<keyword evidence="1" id="KW-0479">Metal-binding</keyword>
<dbReference type="InterPro" id="IPR001878">
    <property type="entry name" value="Znf_CCHC"/>
</dbReference>
<name>A0A060Y9N7_ONCMY</name>
<dbReference type="GO" id="GO:0003676">
    <property type="term" value="F:nucleic acid binding"/>
    <property type="evidence" value="ECO:0007669"/>
    <property type="project" value="InterPro"/>
</dbReference>
<reference evidence="4" key="1">
    <citation type="journal article" date="2014" name="Nat. Commun.">
        <title>The rainbow trout genome provides novel insights into evolution after whole-genome duplication in vertebrates.</title>
        <authorList>
            <person name="Berthelot C."/>
            <person name="Brunet F."/>
            <person name="Chalopin D."/>
            <person name="Juanchich A."/>
            <person name="Bernard M."/>
            <person name="Noel B."/>
            <person name="Bento P."/>
            <person name="Da Silva C."/>
            <person name="Labadie K."/>
            <person name="Alberti A."/>
            <person name="Aury J.M."/>
            <person name="Louis A."/>
            <person name="Dehais P."/>
            <person name="Bardou P."/>
            <person name="Montfort J."/>
            <person name="Klopp C."/>
            <person name="Cabau C."/>
            <person name="Gaspin C."/>
            <person name="Thorgaard G.H."/>
            <person name="Boussaha M."/>
            <person name="Quillet E."/>
            <person name="Guyomard R."/>
            <person name="Galiana D."/>
            <person name="Bobe J."/>
            <person name="Volff J.N."/>
            <person name="Genet C."/>
            <person name="Wincker P."/>
            <person name="Jaillon O."/>
            <person name="Roest Crollius H."/>
            <person name="Guiguen Y."/>
        </authorList>
    </citation>
    <scope>NUCLEOTIDE SEQUENCE [LARGE SCALE GENOMIC DNA]</scope>
</reference>
<dbReference type="PROSITE" id="PS50158">
    <property type="entry name" value="ZF_CCHC"/>
    <property type="match status" value="1"/>
</dbReference>
<reference evidence="4" key="2">
    <citation type="submission" date="2014-03" db="EMBL/GenBank/DDBJ databases">
        <authorList>
            <person name="Genoscope - CEA"/>
        </authorList>
    </citation>
    <scope>NUCLEOTIDE SEQUENCE</scope>
</reference>
<evidence type="ECO:0000313" key="5">
    <source>
        <dbReference type="Proteomes" id="UP000193380"/>
    </source>
</evidence>
<dbReference type="InterPro" id="IPR036875">
    <property type="entry name" value="Znf_CCHC_sf"/>
</dbReference>
<dbReference type="AlphaFoldDB" id="A0A060Y9N7"/>
<evidence type="ECO:0000256" key="2">
    <source>
        <dbReference type="SAM" id="MobiDB-lite"/>
    </source>
</evidence>
<sequence length="213" mass="23207">MVEHGVLLKEVCLVDRMVEHGVLLKGMFIQVTPLFSPSTRVTISNVPPFIPNELLERELLRFGKFASSIKVVPLGCKQGGGVYTLELSCKIKYDNRLYMAYASMGSQWCFECGDVGHKRHACPKREKAEGGAQVVIVTHGSTDVGRGVPTAVEQPQAPVAEEQVIRVEGTELQLVLEGNVMQQKNFVVEGKDGSEEPVPQTGEEVPSTSAGLQ</sequence>
<gene>
    <name evidence="4" type="ORF">GSONMT00043765001</name>
</gene>
<keyword evidence="1" id="KW-0863">Zinc-finger</keyword>
<dbReference type="PaxDb" id="8022-A0A060Y9N7"/>
<evidence type="ECO:0000256" key="1">
    <source>
        <dbReference type="PROSITE-ProRule" id="PRU00047"/>
    </source>
</evidence>
<dbReference type="EMBL" id="FR907108">
    <property type="protein sequence ID" value="CDQ86104.1"/>
    <property type="molecule type" value="Genomic_DNA"/>
</dbReference>
<keyword evidence="1" id="KW-0862">Zinc</keyword>
<protein>
    <recommendedName>
        <fullName evidence="3">CCHC-type domain-containing protein</fullName>
    </recommendedName>
</protein>
<evidence type="ECO:0000259" key="3">
    <source>
        <dbReference type="PROSITE" id="PS50158"/>
    </source>
</evidence>
<dbReference type="GO" id="GO:0008270">
    <property type="term" value="F:zinc ion binding"/>
    <property type="evidence" value="ECO:0007669"/>
    <property type="project" value="UniProtKB-KW"/>
</dbReference>
<dbReference type="SUPFAM" id="SSF57756">
    <property type="entry name" value="Retrovirus zinc finger-like domains"/>
    <property type="match status" value="1"/>
</dbReference>
<organism evidence="4 5">
    <name type="scientific">Oncorhynchus mykiss</name>
    <name type="common">Rainbow trout</name>
    <name type="synonym">Salmo gairdneri</name>
    <dbReference type="NCBI Taxonomy" id="8022"/>
    <lineage>
        <taxon>Eukaryota</taxon>
        <taxon>Metazoa</taxon>
        <taxon>Chordata</taxon>
        <taxon>Craniata</taxon>
        <taxon>Vertebrata</taxon>
        <taxon>Euteleostomi</taxon>
        <taxon>Actinopterygii</taxon>
        <taxon>Neopterygii</taxon>
        <taxon>Teleostei</taxon>
        <taxon>Protacanthopterygii</taxon>
        <taxon>Salmoniformes</taxon>
        <taxon>Salmonidae</taxon>
        <taxon>Salmoninae</taxon>
        <taxon>Oncorhynchus</taxon>
    </lineage>
</organism>
<dbReference type="STRING" id="8022.A0A060Y9N7"/>
<feature type="domain" description="CCHC-type" evidence="3">
    <location>
        <begin position="109"/>
        <end position="124"/>
    </location>
</feature>
<evidence type="ECO:0000313" key="4">
    <source>
        <dbReference type="EMBL" id="CDQ86104.1"/>
    </source>
</evidence>
<dbReference type="Proteomes" id="UP000193380">
    <property type="component" value="Unassembled WGS sequence"/>
</dbReference>
<accession>A0A060Y9N7</accession>
<proteinExistence type="predicted"/>